<organism evidence="1">
    <name type="scientific">Rhizophagus irregularis (strain DAOM 181602 / DAOM 197198 / MUCL 43194)</name>
    <name type="common">Arbuscular mycorrhizal fungus</name>
    <name type="synonym">Glomus intraradices</name>
    <dbReference type="NCBI Taxonomy" id="747089"/>
    <lineage>
        <taxon>Eukaryota</taxon>
        <taxon>Fungi</taxon>
        <taxon>Fungi incertae sedis</taxon>
        <taxon>Mucoromycota</taxon>
        <taxon>Glomeromycotina</taxon>
        <taxon>Glomeromycetes</taxon>
        <taxon>Glomerales</taxon>
        <taxon>Glomeraceae</taxon>
        <taxon>Rhizophagus</taxon>
    </lineage>
</organism>
<proteinExistence type="predicted"/>
<accession>U9U2B5</accession>
<sequence length="58" mass="6535">MTEGRSFLRHMVHKICCIRVIKTSGGVCYESALCYAIYAIYAIDAIIIDTLSAYTEKQ</sequence>
<name>U9U2B5_RHIID</name>
<evidence type="ECO:0000313" key="1">
    <source>
        <dbReference type="EMBL" id="ESA13832.1"/>
    </source>
</evidence>
<dbReference type="EMBL" id="KI283530">
    <property type="protein sequence ID" value="ESA13832.1"/>
    <property type="molecule type" value="Genomic_DNA"/>
</dbReference>
<reference evidence="1" key="1">
    <citation type="submission" date="2013-07" db="EMBL/GenBank/DDBJ databases">
        <title>The genome of an arbuscular mycorrhizal fungus provides insights into the evolution of the oldest plant symbiosis.</title>
        <authorList>
            <consortium name="DOE Joint Genome Institute"/>
            <person name="Tisserant E."/>
            <person name="Malbreil M."/>
            <person name="Kuo A."/>
            <person name="Kohler A."/>
            <person name="Symeonidi A."/>
            <person name="Balestrini R."/>
            <person name="Charron P."/>
            <person name="Duensing N."/>
            <person name="Frei-dit-Frey N."/>
            <person name="Gianinazzi-Pearson V."/>
            <person name="Gilbert B."/>
            <person name="Handa Y."/>
            <person name="Hijri M."/>
            <person name="Kaul R."/>
            <person name="Kawaguchi M."/>
            <person name="Krajinski F."/>
            <person name="Lammers P."/>
            <person name="Lapierre D."/>
            <person name="Masclaux F.G."/>
            <person name="Murat C."/>
            <person name="Morin E."/>
            <person name="Ndikumana S."/>
            <person name="Pagni M."/>
            <person name="Petitpierre D."/>
            <person name="Requena N."/>
            <person name="Rosikiewicz P."/>
            <person name="Riley R."/>
            <person name="Saito K."/>
            <person name="San Clemente H."/>
            <person name="Shapiro H."/>
            <person name="van Tuinen D."/>
            <person name="Becard G."/>
            <person name="Bonfante P."/>
            <person name="Paszkowski U."/>
            <person name="Shachar-Hill Y."/>
            <person name="Young J.P."/>
            <person name="Sanders I.R."/>
            <person name="Henrissat B."/>
            <person name="Rensing S.A."/>
            <person name="Grigoriev I.V."/>
            <person name="Corradi N."/>
            <person name="Roux C."/>
            <person name="Martin F."/>
        </authorList>
    </citation>
    <scope>NUCLEOTIDE SEQUENCE</scope>
    <source>
        <strain evidence="1">DAOM 197198</strain>
    </source>
</reference>
<gene>
    <name evidence="1" type="ORF">GLOINDRAFT_346782</name>
</gene>
<dbReference type="AlphaFoldDB" id="U9U2B5"/>
<dbReference type="HOGENOM" id="CLU_2980229_0_0_1"/>
<protein>
    <submittedName>
        <fullName evidence="1">Uncharacterized protein</fullName>
    </submittedName>
</protein>